<feature type="domain" description="HTH luxR-type" evidence="5">
    <location>
        <begin position="166"/>
        <end position="231"/>
    </location>
</feature>
<evidence type="ECO:0000256" key="4">
    <source>
        <dbReference type="PROSITE-ProRule" id="PRU00169"/>
    </source>
</evidence>
<name>A0A261FI54_9BIFI</name>
<dbReference type="SUPFAM" id="SSF46894">
    <property type="entry name" value="C-terminal effector domain of the bipartite response regulators"/>
    <property type="match status" value="1"/>
</dbReference>
<evidence type="ECO:0000256" key="1">
    <source>
        <dbReference type="ARBA" id="ARBA00023015"/>
    </source>
</evidence>
<protein>
    <submittedName>
        <fullName evidence="7">DNA-binding response regulator</fullName>
    </submittedName>
</protein>
<dbReference type="InterPro" id="IPR011006">
    <property type="entry name" value="CheY-like_superfamily"/>
</dbReference>
<dbReference type="GO" id="GO:0003677">
    <property type="term" value="F:DNA binding"/>
    <property type="evidence" value="ECO:0007669"/>
    <property type="project" value="UniProtKB-KW"/>
</dbReference>
<dbReference type="EMBL" id="MWWV01000003">
    <property type="protein sequence ID" value="OZG58844.1"/>
    <property type="molecule type" value="Genomic_DNA"/>
</dbReference>
<organism evidence="7 8">
    <name type="scientific">Bifidobacterium tissieri</name>
    <dbReference type="NCBI Taxonomy" id="1630162"/>
    <lineage>
        <taxon>Bacteria</taxon>
        <taxon>Bacillati</taxon>
        <taxon>Actinomycetota</taxon>
        <taxon>Actinomycetes</taxon>
        <taxon>Bifidobacteriales</taxon>
        <taxon>Bifidobacteriaceae</taxon>
        <taxon>Bifidobacterium</taxon>
    </lineage>
</organism>
<dbReference type="Proteomes" id="UP000216444">
    <property type="component" value="Unassembled WGS sequence"/>
</dbReference>
<feature type="domain" description="Response regulatory" evidence="6">
    <location>
        <begin position="19"/>
        <end position="137"/>
    </location>
</feature>
<evidence type="ECO:0000313" key="7">
    <source>
        <dbReference type="EMBL" id="OZG58844.1"/>
    </source>
</evidence>
<dbReference type="SUPFAM" id="SSF52172">
    <property type="entry name" value="CheY-like"/>
    <property type="match status" value="1"/>
</dbReference>
<sequence>MDSIKSDKSSCLRDRKHVSVAVVDNDDLVLPVLCAILKKDPRVEVLWCTSSAKEAILHCCVEANWPDVLLVDMSMSEMNGEELCRKIRKNGSSPSLLAITSFPIEYYASLASDSGAQGIVRKSDISSISEAVINVASGDALRMEEVEVEFDSAIVAHNRIANDNDEGNKPKVLGTEEHDVLCLNSEGYSFEEIARMKKVKSVTIRTHARRAVKKLGAKNLSQAIMKWMSRES</sequence>
<keyword evidence="3" id="KW-0804">Transcription</keyword>
<dbReference type="SMART" id="SM00448">
    <property type="entry name" value="REC"/>
    <property type="match status" value="1"/>
</dbReference>
<dbReference type="PROSITE" id="PS50043">
    <property type="entry name" value="HTH_LUXR_2"/>
    <property type="match status" value="1"/>
</dbReference>
<dbReference type="PANTHER" id="PTHR43214">
    <property type="entry name" value="TWO-COMPONENT RESPONSE REGULATOR"/>
    <property type="match status" value="1"/>
</dbReference>
<evidence type="ECO:0000256" key="3">
    <source>
        <dbReference type="ARBA" id="ARBA00023163"/>
    </source>
</evidence>
<gene>
    <name evidence="7" type="ORF">BTIS_0565</name>
</gene>
<dbReference type="SMART" id="SM00421">
    <property type="entry name" value="HTH_LUXR"/>
    <property type="match status" value="1"/>
</dbReference>
<dbReference type="Gene3D" id="3.40.50.2300">
    <property type="match status" value="1"/>
</dbReference>
<dbReference type="AlphaFoldDB" id="A0A261FI54"/>
<dbReference type="PANTHER" id="PTHR43214:SF24">
    <property type="entry name" value="TRANSCRIPTIONAL REGULATORY PROTEIN NARL-RELATED"/>
    <property type="match status" value="1"/>
</dbReference>
<reference evidence="7 8" key="1">
    <citation type="journal article" date="2017" name="BMC Genomics">
        <title>Comparative genomic and phylogenomic analyses of the Bifidobacteriaceae family.</title>
        <authorList>
            <person name="Lugli G.A."/>
            <person name="Milani C."/>
            <person name="Turroni F."/>
            <person name="Duranti S."/>
            <person name="Mancabelli L."/>
            <person name="Mangifesta M."/>
            <person name="Ferrario C."/>
            <person name="Modesto M."/>
            <person name="Mattarelli P."/>
            <person name="Jiri K."/>
            <person name="van Sinderen D."/>
            <person name="Ventura M."/>
        </authorList>
    </citation>
    <scope>NUCLEOTIDE SEQUENCE [LARGE SCALE GENOMIC DNA]</scope>
    <source>
        <strain evidence="7 8">DSM 100201</strain>
    </source>
</reference>
<comment type="caution">
    <text evidence="7">The sequence shown here is derived from an EMBL/GenBank/DDBJ whole genome shotgun (WGS) entry which is preliminary data.</text>
</comment>
<keyword evidence="4" id="KW-0597">Phosphoprotein</keyword>
<dbReference type="PROSITE" id="PS50110">
    <property type="entry name" value="RESPONSE_REGULATORY"/>
    <property type="match status" value="1"/>
</dbReference>
<evidence type="ECO:0000256" key="2">
    <source>
        <dbReference type="ARBA" id="ARBA00023125"/>
    </source>
</evidence>
<accession>A0A261FI54</accession>
<feature type="modified residue" description="4-aspartylphosphate" evidence="4">
    <location>
        <position position="72"/>
    </location>
</feature>
<keyword evidence="1" id="KW-0805">Transcription regulation</keyword>
<dbReference type="GO" id="GO:0006355">
    <property type="term" value="P:regulation of DNA-templated transcription"/>
    <property type="evidence" value="ECO:0007669"/>
    <property type="project" value="InterPro"/>
</dbReference>
<dbReference type="InterPro" id="IPR001789">
    <property type="entry name" value="Sig_transdc_resp-reg_receiver"/>
</dbReference>
<evidence type="ECO:0000259" key="6">
    <source>
        <dbReference type="PROSITE" id="PS50110"/>
    </source>
</evidence>
<evidence type="ECO:0000259" key="5">
    <source>
        <dbReference type="PROSITE" id="PS50043"/>
    </source>
</evidence>
<dbReference type="Pfam" id="PF00072">
    <property type="entry name" value="Response_reg"/>
    <property type="match status" value="1"/>
</dbReference>
<proteinExistence type="predicted"/>
<dbReference type="GO" id="GO:0000160">
    <property type="term" value="P:phosphorelay signal transduction system"/>
    <property type="evidence" value="ECO:0007669"/>
    <property type="project" value="InterPro"/>
</dbReference>
<dbReference type="Pfam" id="PF00196">
    <property type="entry name" value="GerE"/>
    <property type="match status" value="1"/>
</dbReference>
<keyword evidence="8" id="KW-1185">Reference proteome</keyword>
<dbReference type="InterPro" id="IPR016032">
    <property type="entry name" value="Sig_transdc_resp-reg_C-effctor"/>
</dbReference>
<keyword evidence="2 7" id="KW-0238">DNA-binding</keyword>
<evidence type="ECO:0000313" key="8">
    <source>
        <dbReference type="Proteomes" id="UP000216444"/>
    </source>
</evidence>
<dbReference type="InterPro" id="IPR039420">
    <property type="entry name" value="WalR-like"/>
</dbReference>
<dbReference type="CDD" id="cd00156">
    <property type="entry name" value="REC"/>
    <property type="match status" value="1"/>
</dbReference>
<dbReference type="InterPro" id="IPR000792">
    <property type="entry name" value="Tscrpt_reg_LuxR_C"/>
</dbReference>
<dbReference type="RefSeq" id="WP_094662450.1">
    <property type="nucleotide sequence ID" value="NZ_MWWV01000003.1"/>
</dbReference>